<name>A0A3R7JIC5_CLOSI</name>
<reference evidence="3 4" key="1">
    <citation type="journal article" date="2018" name="Biotechnol. Adv.">
        <title>Improved genomic resources and new bioinformatic workflow for the carcinogenic parasite Clonorchis sinensis: Biotechnological implications.</title>
        <authorList>
            <person name="Wang D."/>
            <person name="Korhonen P.K."/>
            <person name="Gasser R.B."/>
            <person name="Young N.D."/>
        </authorList>
    </citation>
    <scope>NUCLEOTIDE SEQUENCE [LARGE SCALE GENOMIC DNA]</scope>
    <source>
        <strain evidence="3">Cs-k2</strain>
    </source>
</reference>
<dbReference type="PANTHER" id="PTHR47966:SF65">
    <property type="entry name" value="ASPARTIC-TYPE ENDOPEPTIDASE"/>
    <property type="match status" value="1"/>
</dbReference>
<dbReference type="EMBL" id="NIRI02000056">
    <property type="protein sequence ID" value="KAG5442656.1"/>
    <property type="molecule type" value="Genomic_DNA"/>
</dbReference>
<dbReference type="InterPro" id="IPR001969">
    <property type="entry name" value="Aspartic_peptidase_AS"/>
</dbReference>
<dbReference type="AlphaFoldDB" id="A0A3R7JIC5"/>
<evidence type="ECO:0000256" key="2">
    <source>
        <dbReference type="PIRSR" id="PIRSR601461-1"/>
    </source>
</evidence>
<comment type="similarity">
    <text evidence="1">Belongs to the peptidase A1 family.</text>
</comment>
<dbReference type="OrthoDB" id="5839471at2759"/>
<dbReference type="STRING" id="79923.A0A3R7JIC5"/>
<feature type="active site" evidence="2">
    <location>
        <position position="221"/>
    </location>
</feature>
<dbReference type="GO" id="GO:0006508">
    <property type="term" value="P:proteolysis"/>
    <property type="evidence" value="ECO:0007669"/>
    <property type="project" value="InterPro"/>
</dbReference>
<keyword evidence="4" id="KW-1185">Reference proteome</keyword>
<dbReference type="InterPro" id="IPR034164">
    <property type="entry name" value="Pepsin-like_dom"/>
</dbReference>
<evidence type="ECO:0000313" key="3">
    <source>
        <dbReference type="EMBL" id="KAG5442656.1"/>
    </source>
</evidence>
<protein>
    <submittedName>
        <fullName evidence="3">Pepsin A</fullName>
    </submittedName>
</protein>
<evidence type="ECO:0000256" key="1">
    <source>
        <dbReference type="ARBA" id="ARBA00007447"/>
    </source>
</evidence>
<gene>
    <name evidence="3" type="ORF">CSKR_109500</name>
</gene>
<dbReference type="InterPro" id="IPR001461">
    <property type="entry name" value="Aspartic_peptidase_A1"/>
</dbReference>
<dbReference type="PROSITE" id="PS51767">
    <property type="entry name" value="PEPTIDASE_A1"/>
    <property type="match status" value="1"/>
</dbReference>
<accession>A0A3R7JIC5</accession>
<comment type="caution">
    <text evidence="3">The sequence shown here is derived from an EMBL/GenBank/DDBJ whole genome shotgun (WGS) entry which is preliminary data.</text>
</comment>
<dbReference type="SUPFAM" id="SSF50630">
    <property type="entry name" value="Acid proteases"/>
    <property type="match status" value="1"/>
</dbReference>
<dbReference type="Proteomes" id="UP000286415">
    <property type="component" value="Unassembled WGS sequence"/>
</dbReference>
<dbReference type="PROSITE" id="PS00141">
    <property type="entry name" value="ASP_PROTEASE"/>
    <property type="match status" value="1"/>
</dbReference>
<proteinExistence type="inferred from homology"/>
<organism evidence="3 4">
    <name type="scientific">Clonorchis sinensis</name>
    <name type="common">Chinese liver fluke</name>
    <dbReference type="NCBI Taxonomy" id="79923"/>
    <lineage>
        <taxon>Eukaryota</taxon>
        <taxon>Metazoa</taxon>
        <taxon>Spiralia</taxon>
        <taxon>Lophotrochozoa</taxon>
        <taxon>Platyhelminthes</taxon>
        <taxon>Trematoda</taxon>
        <taxon>Digenea</taxon>
        <taxon>Opisthorchiida</taxon>
        <taxon>Opisthorchiata</taxon>
        <taxon>Opisthorchiidae</taxon>
        <taxon>Clonorchis</taxon>
    </lineage>
</organism>
<dbReference type="Pfam" id="PF00026">
    <property type="entry name" value="Asp"/>
    <property type="match status" value="1"/>
</dbReference>
<evidence type="ECO:0000313" key="4">
    <source>
        <dbReference type="Proteomes" id="UP000286415"/>
    </source>
</evidence>
<dbReference type="GO" id="GO:0004190">
    <property type="term" value="F:aspartic-type endopeptidase activity"/>
    <property type="evidence" value="ECO:0007669"/>
    <property type="project" value="InterPro"/>
</dbReference>
<sequence>MLFVGNISIGHPVAQEFSVLFDTGSDGIWVISSKSRGDVWEGRREYNEPGSTSFSVPSQQFSTRYCTATVEGKIWHDVLQVNTYLPHSMQFFPQIGGYSLPDIKFGLAESMSGPFKLEKGIDGIFGLQYESTQSWNPPNILKELAKEKHIDHRVFCFHICPPTQTKPWRGGITFGAECSACGITKLSYQPRISREFWKISTNGMFLGGHRVYFRHMPALLDTGAQYIYGPHRLVRTIKRSMRIPEYDKQGTEFDCAHIPYLPEIKFLCENMVPTLQGEQYIIKCKQDGCPKQATNRLTSCFSDDLSDGSFNHRVDLLFLWATYSRLYEGKFKLKADSYAVALSQFIDVSQEQVKLFKKNYASRTRRNFQKVIIAYAIYMKRCTNALDFVWGVNISFAPLVVVLARTLAWEAQTEN</sequence>
<dbReference type="Gene3D" id="2.40.70.10">
    <property type="entry name" value="Acid Proteases"/>
    <property type="match status" value="2"/>
</dbReference>
<dbReference type="PANTHER" id="PTHR47966">
    <property type="entry name" value="BETA-SITE APP-CLEAVING ENZYME, ISOFORM A-RELATED"/>
    <property type="match status" value="1"/>
</dbReference>
<dbReference type="InterPro" id="IPR033121">
    <property type="entry name" value="PEPTIDASE_A1"/>
</dbReference>
<dbReference type="InParanoid" id="A0A3R7JIC5"/>
<dbReference type="CDD" id="cd05471">
    <property type="entry name" value="pepsin_like"/>
    <property type="match status" value="1"/>
</dbReference>
<dbReference type="InterPro" id="IPR021109">
    <property type="entry name" value="Peptidase_aspartic_dom_sf"/>
</dbReference>
<reference evidence="3 4" key="2">
    <citation type="journal article" date="2021" name="Genomics">
        <title>High-quality reference genome for Clonorchis sinensis.</title>
        <authorList>
            <person name="Young N.D."/>
            <person name="Stroehlein A.J."/>
            <person name="Kinkar L."/>
            <person name="Wang T."/>
            <person name="Sohn W.M."/>
            <person name="Chang B.C.H."/>
            <person name="Kaur P."/>
            <person name="Weisz D."/>
            <person name="Dudchenko O."/>
            <person name="Aiden E.L."/>
            <person name="Korhonen P.K."/>
            <person name="Gasser R.B."/>
        </authorList>
    </citation>
    <scope>NUCLEOTIDE SEQUENCE [LARGE SCALE GENOMIC DNA]</scope>
    <source>
        <strain evidence="3">Cs-k2</strain>
    </source>
</reference>
<feature type="active site" evidence="2">
    <location>
        <position position="22"/>
    </location>
</feature>